<evidence type="ECO:0000256" key="1">
    <source>
        <dbReference type="ARBA" id="ARBA00004651"/>
    </source>
</evidence>
<dbReference type="KEGG" id="odi:ODI_R4368"/>
<evidence type="ECO:0000313" key="11">
    <source>
        <dbReference type="Proteomes" id="UP000078558"/>
    </source>
</evidence>
<feature type="domain" description="ABC transmembrane type-1" evidence="8">
    <location>
        <begin position="90"/>
        <end position="270"/>
    </location>
</feature>
<reference evidence="10 11" key="2">
    <citation type="submission" date="2017-08" db="EMBL/GenBank/DDBJ databases">
        <authorList>
            <person name="de Groot N.N."/>
        </authorList>
    </citation>
    <scope>NUCLEOTIDE SEQUENCE [LARGE SCALE GENOMIC DNA]</scope>
    <source>
        <strain evidence="10">Orrdi1</strain>
    </source>
</reference>
<evidence type="ECO:0000256" key="6">
    <source>
        <dbReference type="ARBA" id="ARBA00023136"/>
    </source>
</evidence>
<keyword evidence="2 7" id="KW-0813">Transport</keyword>
<evidence type="ECO:0000313" key="9">
    <source>
        <dbReference type="EMBL" id="SBT27028.1"/>
    </source>
</evidence>
<comment type="similarity">
    <text evidence="7">Belongs to the binding-protein-dependent transport system permease family.</text>
</comment>
<feature type="transmembrane region" description="Helical" evidence="7">
    <location>
        <begin position="33"/>
        <end position="53"/>
    </location>
</feature>
<dbReference type="FunFam" id="1.10.3720.10:FF:000003">
    <property type="entry name" value="Aliphatic sulfonate ABC transporter permease"/>
    <property type="match status" value="1"/>
</dbReference>
<keyword evidence="6 7" id="KW-0472">Membrane</keyword>
<dbReference type="CDD" id="cd06261">
    <property type="entry name" value="TM_PBP2"/>
    <property type="match status" value="1"/>
</dbReference>
<dbReference type="Gene3D" id="1.10.3720.10">
    <property type="entry name" value="MetI-like"/>
    <property type="match status" value="1"/>
</dbReference>
<evidence type="ECO:0000313" key="10">
    <source>
        <dbReference type="EMBL" id="SOE52643.1"/>
    </source>
</evidence>
<keyword evidence="4 7" id="KW-0812">Transmembrane</keyword>
<dbReference type="EMBL" id="FLRC01000052">
    <property type="protein sequence ID" value="SBT27028.1"/>
    <property type="molecule type" value="Genomic_DNA"/>
</dbReference>
<proteinExistence type="inferred from homology"/>
<dbReference type="AlphaFoldDB" id="A0A1C3K6I1"/>
<dbReference type="InterPro" id="IPR035906">
    <property type="entry name" value="MetI-like_sf"/>
</dbReference>
<dbReference type="RefSeq" id="WP_067757899.1">
    <property type="nucleotide sequence ID" value="NZ_LT907988.1"/>
</dbReference>
<evidence type="ECO:0000256" key="4">
    <source>
        <dbReference type="ARBA" id="ARBA00022692"/>
    </source>
</evidence>
<dbReference type="GO" id="GO:0005886">
    <property type="term" value="C:plasma membrane"/>
    <property type="evidence" value="ECO:0007669"/>
    <property type="project" value="UniProtKB-SubCell"/>
</dbReference>
<keyword evidence="5 7" id="KW-1133">Transmembrane helix</keyword>
<dbReference type="STRING" id="1851544.ODI_03135"/>
<keyword evidence="3" id="KW-1003">Cell membrane</keyword>
<dbReference type="InterPro" id="IPR000515">
    <property type="entry name" value="MetI-like"/>
</dbReference>
<sequence>MSSLPGALRGDAPPATVTAPAPIARRRLSPPNLGERALALISWAVPCLLLLVWEGLARAGFLSPQVLPAPSRVLDSALALIREGRLLTDLGVSLLRAFVGFAIGGAIGFSLGTAVGFSRLAEAFLDRSIQMVRAIPFLALLPLVIVWFGVDEGGKIFLVALGVAFPIYINTVLGIRQVDPKLVELGRVIGLGTGQLIRRIILPGALPSILTGVRYAIATAWLALVVAETVATTSGIGFLAMDAREFLRTDIIVLAILIYALIGVLADAIARQLERRLLSWHANYARRS</sequence>
<evidence type="ECO:0000256" key="2">
    <source>
        <dbReference type="ARBA" id="ARBA00022448"/>
    </source>
</evidence>
<comment type="subcellular location">
    <subcellularLocation>
        <location evidence="1 7">Cell membrane</location>
        <topology evidence="1 7">Multi-pass membrane protein</topology>
    </subcellularLocation>
</comment>
<dbReference type="GO" id="GO:0042918">
    <property type="term" value="P:alkanesulfonate transmembrane transport"/>
    <property type="evidence" value="ECO:0007669"/>
    <property type="project" value="UniProtKB-ARBA"/>
</dbReference>
<feature type="transmembrane region" description="Helical" evidence="7">
    <location>
        <begin position="97"/>
        <end position="120"/>
    </location>
</feature>
<evidence type="ECO:0000256" key="7">
    <source>
        <dbReference type="RuleBase" id="RU363032"/>
    </source>
</evidence>
<feature type="transmembrane region" description="Helical" evidence="7">
    <location>
        <begin position="132"/>
        <end position="150"/>
    </location>
</feature>
<dbReference type="PANTHER" id="PTHR30151">
    <property type="entry name" value="ALKANE SULFONATE ABC TRANSPORTER-RELATED, MEMBRANE SUBUNIT"/>
    <property type="match status" value="1"/>
</dbReference>
<organism evidence="9 11">
    <name type="scientific">Orrella dioscoreae</name>
    <dbReference type="NCBI Taxonomy" id="1851544"/>
    <lineage>
        <taxon>Bacteria</taxon>
        <taxon>Pseudomonadati</taxon>
        <taxon>Pseudomonadota</taxon>
        <taxon>Betaproteobacteria</taxon>
        <taxon>Burkholderiales</taxon>
        <taxon>Alcaligenaceae</taxon>
        <taxon>Orrella</taxon>
    </lineage>
</organism>
<keyword evidence="11" id="KW-1185">Reference proteome</keyword>
<dbReference type="PANTHER" id="PTHR30151:SF38">
    <property type="entry name" value="ALIPHATIC SULFONATES TRANSPORT PERMEASE PROTEIN SSUC-RELATED"/>
    <property type="match status" value="1"/>
</dbReference>
<dbReference type="EMBL" id="LT907988">
    <property type="protein sequence ID" value="SOE52643.1"/>
    <property type="molecule type" value="Genomic_DNA"/>
</dbReference>
<evidence type="ECO:0000259" key="8">
    <source>
        <dbReference type="PROSITE" id="PS50928"/>
    </source>
</evidence>
<dbReference type="PROSITE" id="PS50928">
    <property type="entry name" value="ABC_TM1"/>
    <property type="match status" value="1"/>
</dbReference>
<dbReference type="SUPFAM" id="SSF161098">
    <property type="entry name" value="MetI-like"/>
    <property type="match status" value="1"/>
</dbReference>
<feature type="transmembrane region" description="Helical" evidence="7">
    <location>
        <begin position="156"/>
        <end position="175"/>
    </location>
</feature>
<feature type="transmembrane region" description="Helical" evidence="7">
    <location>
        <begin position="251"/>
        <end position="270"/>
    </location>
</feature>
<evidence type="ECO:0000256" key="5">
    <source>
        <dbReference type="ARBA" id="ARBA00022989"/>
    </source>
</evidence>
<gene>
    <name evidence="9" type="ORF">ODI_03135</name>
    <name evidence="10" type="ORF">ODI_R4368</name>
</gene>
<dbReference type="Proteomes" id="UP000078558">
    <property type="component" value="Chromosome I"/>
</dbReference>
<evidence type="ECO:0000256" key="3">
    <source>
        <dbReference type="ARBA" id="ARBA00022475"/>
    </source>
</evidence>
<protein>
    <submittedName>
        <fullName evidence="9">Alkanesulfonates transport system permease protein</fullName>
    </submittedName>
</protein>
<reference evidence="9 11" key="1">
    <citation type="submission" date="2016-06" db="EMBL/GenBank/DDBJ databases">
        <authorList>
            <person name="Kjaerup R.B."/>
            <person name="Dalgaard T.S."/>
            <person name="Juul-Madsen H.R."/>
        </authorList>
    </citation>
    <scope>NUCLEOTIDE SEQUENCE [LARGE SCALE GENOMIC DNA]</scope>
    <source>
        <strain evidence="9">Orrdi1</strain>
    </source>
</reference>
<feature type="transmembrane region" description="Helical" evidence="7">
    <location>
        <begin position="221"/>
        <end position="239"/>
    </location>
</feature>
<dbReference type="Pfam" id="PF00528">
    <property type="entry name" value="BPD_transp_1"/>
    <property type="match status" value="1"/>
</dbReference>
<name>A0A1C3K6I1_9BURK</name>
<accession>A0A1C3K6I1</accession>